<organism evidence="1 2">
    <name type="scientific">[Phormidium ambiguum] IAM M-71</name>
    <dbReference type="NCBI Taxonomy" id="454136"/>
    <lineage>
        <taxon>Bacteria</taxon>
        <taxon>Bacillati</taxon>
        <taxon>Cyanobacteriota</taxon>
        <taxon>Cyanophyceae</taxon>
        <taxon>Oscillatoriophycideae</taxon>
        <taxon>Aerosakkonematales</taxon>
        <taxon>Aerosakkonemataceae</taxon>
        <taxon>Floridanema</taxon>
    </lineage>
</organism>
<evidence type="ECO:0000313" key="2">
    <source>
        <dbReference type="Proteomes" id="UP000185860"/>
    </source>
</evidence>
<reference evidence="1 2" key="1">
    <citation type="submission" date="2016-11" db="EMBL/GenBank/DDBJ databases">
        <title>Draft Genome Sequences of Nine Cyanobacterial Strains from Diverse Habitats.</title>
        <authorList>
            <person name="Zhu T."/>
            <person name="Hou S."/>
            <person name="Lu X."/>
            <person name="Hess W.R."/>
        </authorList>
    </citation>
    <scope>NUCLEOTIDE SEQUENCE [LARGE SCALE GENOMIC DNA]</scope>
    <source>
        <strain evidence="1 2">IAM M-71</strain>
    </source>
</reference>
<sequence>MLPIEEKLGQDRGMPGWLELYDLSLHSDIEAQNPRGAYIKGKIGAENNFTPETGILGKTISKPAGMSSNPGWVVLETLEFHLDIEAVAPIFPYVHGEIDEQDHFYPDEPYEIISLP</sequence>
<gene>
    <name evidence="1" type="ORF">NIES2119_25870</name>
</gene>
<dbReference type="OrthoDB" id="9858362at2"/>
<protein>
    <submittedName>
        <fullName evidence="1">Uncharacterized protein</fullName>
    </submittedName>
</protein>
<evidence type="ECO:0000313" key="1">
    <source>
        <dbReference type="EMBL" id="OKH32565.1"/>
    </source>
</evidence>
<proteinExistence type="predicted"/>
<accession>A0A1U7I810</accession>
<dbReference type="RefSeq" id="WP_073596369.1">
    <property type="nucleotide sequence ID" value="NZ_MRCE01000038.1"/>
</dbReference>
<dbReference type="EMBL" id="MRCE01000038">
    <property type="protein sequence ID" value="OKH32565.1"/>
    <property type="molecule type" value="Genomic_DNA"/>
</dbReference>
<dbReference type="Proteomes" id="UP000185860">
    <property type="component" value="Unassembled WGS sequence"/>
</dbReference>
<comment type="caution">
    <text evidence="1">The sequence shown here is derived from an EMBL/GenBank/DDBJ whole genome shotgun (WGS) entry which is preliminary data.</text>
</comment>
<dbReference type="AlphaFoldDB" id="A0A1U7I810"/>
<name>A0A1U7I810_9CYAN</name>